<dbReference type="EC" id="5.4.99.-" evidence="6"/>
<sequence length="300" mass="34452">MNNNLIYKVLECGEGMKLREYMTDVLELSGRFTKNAGLNKRIYVNKSIVKLNHKLNKGDIIEVQVNKDESQNIIPENIDIDVVYEDFDLLVVNKQPNMVVHPTKSYPTGTLSNGILYYFKEKGENCIVRLVSRLDMDTSGLIMIGKNQFAHMSLAKSMENNLITKSYLAVVHGRIEDESGTIDAPIGRPTEDSIKREVMNSGQKSITHFKVIERYKNATLVELTLETGRTHQIRVHLSYIKHPIYGDSLYGIEENQYIERQALHAYRLIIPHPRTDEMLNLESKLPEDMDRLLSKLKDEN</sequence>
<feature type="domain" description="Pseudouridine synthase RsuA/RluA-like" evidence="7">
    <location>
        <begin position="88"/>
        <end position="238"/>
    </location>
</feature>
<keyword evidence="9" id="KW-1185">Reference proteome</keyword>
<evidence type="ECO:0000256" key="4">
    <source>
        <dbReference type="PIRSR" id="PIRSR606225-1"/>
    </source>
</evidence>
<comment type="caution">
    <text evidence="8">The sequence shown here is derived from an EMBL/GenBank/DDBJ whole genome shotgun (WGS) entry which is preliminary data.</text>
</comment>
<dbReference type="GO" id="GO:0003723">
    <property type="term" value="F:RNA binding"/>
    <property type="evidence" value="ECO:0007669"/>
    <property type="project" value="UniProtKB-KW"/>
</dbReference>
<dbReference type="NCBIfam" id="TIGR00005">
    <property type="entry name" value="rluA_subfam"/>
    <property type="match status" value="1"/>
</dbReference>
<dbReference type="Proteomes" id="UP000031366">
    <property type="component" value="Unassembled WGS sequence"/>
</dbReference>
<comment type="function">
    <text evidence="6">Responsible for synthesis of pseudouridine from uracil.</text>
</comment>
<dbReference type="GO" id="GO:0009982">
    <property type="term" value="F:pseudouridine synthase activity"/>
    <property type="evidence" value="ECO:0007669"/>
    <property type="project" value="InterPro"/>
</dbReference>
<dbReference type="GO" id="GO:0000455">
    <property type="term" value="P:enzyme-directed rRNA pseudouridine synthesis"/>
    <property type="evidence" value="ECO:0007669"/>
    <property type="project" value="TreeGrafter"/>
</dbReference>
<dbReference type="PROSITE" id="PS50889">
    <property type="entry name" value="S4"/>
    <property type="match status" value="1"/>
</dbReference>
<evidence type="ECO:0000259" key="7">
    <source>
        <dbReference type="Pfam" id="PF00849"/>
    </source>
</evidence>
<dbReference type="EMBL" id="AYSO01000015">
    <property type="protein sequence ID" value="KIE46984.1"/>
    <property type="molecule type" value="Genomic_DNA"/>
</dbReference>
<dbReference type="InterPro" id="IPR006225">
    <property type="entry name" value="PsdUridine_synth_RluC/D"/>
</dbReference>
<evidence type="ECO:0000313" key="9">
    <source>
        <dbReference type="Proteomes" id="UP000031366"/>
    </source>
</evidence>
<dbReference type="CDD" id="cd02869">
    <property type="entry name" value="PseudoU_synth_RluA_like"/>
    <property type="match status" value="1"/>
</dbReference>
<evidence type="ECO:0000256" key="2">
    <source>
        <dbReference type="ARBA" id="ARBA00010876"/>
    </source>
</evidence>
<dbReference type="Gene3D" id="3.30.2350.10">
    <property type="entry name" value="Pseudouridine synthase"/>
    <property type="match status" value="1"/>
</dbReference>
<keyword evidence="3 6" id="KW-0413">Isomerase</keyword>
<comment type="catalytic activity">
    <reaction evidence="1 6">
        <text>a uridine in RNA = a pseudouridine in RNA</text>
        <dbReference type="Rhea" id="RHEA:48348"/>
        <dbReference type="Rhea" id="RHEA-COMP:12068"/>
        <dbReference type="Rhea" id="RHEA-COMP:12069"/>
        <dbReference type="ChEBI" id="CHEBI:65314"/>
        <dbReference type="ChEBI" id="CHEBI:65315"/>
    </reaction>
</comment>
<dbReference type="InterPro" id="IPR006145">
    <property type="entry name" value="PsdUridine_synth_RsuA/RluA"/>
</dbReference>
<dbReference type="FunFam" id="3.30.2350.10:FF:000005">
    <property type="entry name" value="Pseudouridine synthase"/>
    <property type="match status" value="1"/>
</dbReference>
<gene>
    <name evidence="8" type="ORF">U732_1215</name>
</gene>
<dbReference type="RefSeq" id="WP_039632059.1">
    <property type="nucleotide sequence ID" value="NZ_AYSO01000015.1"/>
</dbReference>
<protein>
    <recommendedName>
        <fullName evidence="6">Pseudouridine synthase</fullName>
        <ecNumber evidence="6">5.4.99.-</ecNumber>
    </recommendedName>
</protein>
<dbReference type="OrthoDB" id="9807829at2"/>
<dbReference type="Pfam" id="PF00849">
    <property type="entry name" value="PseudoU_synth_2"/>
    <property type="match status" value="1"/>
</dbReference>
<evidence type="ECO:0000256" key="5">
    <source>
        <dbReference type="PROSITE-ProRule" id="PRU00182"/>
    </source>
</evidence>
<dbReference type="PANTHER" id="PTHR21600">
    <property type="entry name" value="MITOCHONDRIAL RNA PSEUDOURIDINE SYNTHASE"/>
    <property type="match status" value="1"/>
</dbReference>
<dbReference type="AlphaFoldDB" id="A0A0C1U2B4"/>
<dbReference type="InterPro" id="IPR020103">
    <property type="entry name" value="PsdUridine_synth_cat_dom_sf"/>
</dbReference>
<feature type="active site" evidence="4">
    <location>
        <position position="135"/>
    </location>
</feature>
<dbReference type="STRING" id="29341.RSJ17_14120"/>
<keyword evidence="5" id="KW-0694">RNA-binding</keyword>
<dbReference type="InterPro" id="IPR050188">
    <property type="entry name" value="RluA_PseudoU_synthase"/>
</dbReference>
<name>A0A0C1U2B4_9CLOT</name>
<dbReference type="CDD" id="cd00165">
    <property type="entry name" value="S4"/>
    <property type="match status" value="1"/>
</dbReference>
<evidence type="ECO:0000313" key="8">
    <source>
        <dbReference type="EMBL" id="KIE46984.1"/>
    </source>
</evidence>
<proteinExistence type="inferred from homology"/>
<evidence type="ECO:0000256" key="3">
    <source>
        <dbReference type="ARBA" id="ARBA00023235"/>
    </source>
</evidence>
<dbReference type="PANTHER" id="PTHR21600:SF44">
    <property type="entry name" value="RIBOSOMAL LARGE SUBUNIT PSEUDOURIDINE SYNTHASE D"/>
    <property type="match status" value="1"/>
</dbReference>
<evidence type="ECO:0000256" key="1">
    <source>
        <dbReference type="ARBA" id="ARBA00000073"/>
    </source>
</evidence>
<accession>A0A0C1U2B4</accession>
<reference evidence="8 9" key="1">
    <citation type="journal article" date="2015" name="Infect. Genet. Evol.">
        <title>Genomic sequences of six botulinum neurotoxin-producing strains representing three clostridial species illustrate the mobility and diversity of botulinum neurotoxin genes.</title>
        <authorList>
            <person name="Smith T.J."/>
            <person name="Hill K.K."/>
            <person name="Xie G."/>
            <person name="Foley B.T."/>
            <person name="Williamson C.H."/>
            <person name="Foster J.T."/>
            <person name="Johnson S.L."/>
            <person name="Chertkov O."/>
            <person name="Teshima H."/>
            <person name="Gibbons H.S."/>
            <person name="Johnsky L.A."/>
            <person name="Karavis M.A."/>
            <person name="Smith L.A."/>
        </authorList>
    </citation>
    <scope>NUCLEOTIDE SEQUENCE [LARGE SCALE GENOMIC DNA]</scope>
    <source>
        <strain evidence="8 9">CDC 2741</strain>
    </source>
</reference>
<organism evidence="8 9">
    <name type="scientific">Clostridium argentinense CDC 2741</name>
    <dbReference type="NCBI Taxonomy" id="1418104"/>
    <lineage>
        <taxon>Bacteria</taxon>
        <taxon>Bacillati</taxon>
        <taxon>Bacillota</taxon>
        <taxon>Clostridia</taxon>
        <taxon>Eubacteriales</taxon>
        <taxon>Clostridiaceae</taxon>
        <taxon>Clostridium</taxon>
    </lineage>
</organism>
<comment type="similarity">
    <text evidence="2 6">Belongs to the pseudouridine synthase RluA family.</text>
</comment>
<evidence type="ECO:0000256" key="6">
    <source>
        <dbReference type="RuleBase" id="RU362028"/>
    </source>
</evidence>
<dbReference type="SUPFAM" id="SSF55120">
    <property type="entry name" value="Pseudouridine synthase"/>
    <property type="match status" value="1"/>
</dbReference>
<dbReference type="GO" id="GO:0140098">
    <property type="term" value="F:catalytic activity, acting on RNA"/>
    <property type="evidence" value="ECO:0007669"/>
    <property type="project" value="UniProtKB-ARBA"/>
</dbReference>